<gene>
    <name evidence="1" type="ORF">E5S67_00794</name>
</gene>
<comment type="caution">
    <text evidence="1">The sequence shown here is derived from an EMBL/GenBank/DDBJ whole genome shotgun (WGS) entry which is preliminary data.</text>
</comment>
<accession>A0ABX2CTQ8</accession>
<protein>
    <submittedName>
        <fullName evidence="1">Uncharacterized protein</fullName>
    </submittedName>
</protein>
<dbReference type="EMBL" id="SRRZ01000009">
    <property type="protein sequence ID" value="NQE33077.1"/>
    <property type="molecule type" value="Genomic_DNA"/>
</dbReference>
<organism evidence="1 2">
    <name type="scientific">Microcoleus asticus IPMA8</name>
    <dbReference type="NCBI Taxonomy" id="2563858"/>
    <lineage>
        <taxon>Bacteria</taxon>
        <taxon>Bacillati</taxon>
        <taxon>Cyanobacteriota</taxon>
        <taxon>Cyanophyceae</taxon>
        <taxon>Oscillatoriophycideae</taxon>
        <taxon>Oscillatoriales</taxon>
        <taxon>Microcoleaceae</taxon>
        <taxon>Microcoleus</taxon>
        <taxon>Microcoleus asticus</taxon>
    </lineage>
</organism>
<reference evidence="1 2" key="1">
    <citation type="journal article" date="2020" name="Sci. Rep.">
        <title>A novel cyanobacterial geosmin producer, revising GeoA distribution and dispersion patterns in Bacteria.</title>
        <authorList>
            <person name="Churro C."/>
            <person name="Semedo-Aguiar A.P."/>
            <person name="Silva A.D."/>
            <person name="Pereira-Leal J.B."/>
            <person name="Leite R.B."/>
        </authorList>
    </citation>
    <scope>NUCLEOTIDE SEQUENCE [LARGE SCALE GENOMIC DNA]</scope>
    <source>
        <strain evidence="1 2">IPMA8</strain>
    </source>
</reference>
<dbReference type="Proteomes" id="UP000702425">
    <property type="component" value="Unassembled WGS sequence"/>
</dbReference>
<evidence type="ECO:0000313" key="2">
    <source>
        <dbReference type="Proteomes" id="UP000702425"/>
    </source>
</evidence>
<dbReference type="RefSeq" id="WP_172185722.1">
    <property type="nucleotide sequence ID" value="NZ_CAWPPK010000307.1"/>
</dbReference>
<sequence length="296" mass="33690">MMKVATIAYNNVAIQLSIEEVEFFLKLVQEVQQVIPHSFTTRVAVSPRQARGFFECILQEIKQSGESLMTISFLFQEMCLLQNLLNEACNAIVINDFEIKLGKSKEEEKKILEWVCNVTKEMEALKEARRASYMPSPSNLPKLKEANKCCLEADGYLITFYIRKLLSTQNVVNLFIVLSIDTTQLVEFSISSVPKPIEVEDLCALIKTFEQYIELSDQELAALESPFQIFNSSIFQLYTLETDITSDNEKYAIVNFMLPLANSRHSIVKPFIGVKGAVTFRNICSFTSSMRNILTE</sequence>
<proteinExistence type="predicted"/>
<keyword evidence="2" id="KW-1185">Reference proteome</keyword>
<evidence type="ECO:0000313" key="1">
    <source>
        <dbReference type="EMBL" id="NQE33077.1"/>
    </source>
</evidence>
<name>A0ABX2CTQ8_9CYAN</name>